<organism evidence="9 10">
    <name type="scientific">Halorubrum laminariae</name>
    <dbReference type="NCBI Taxonomy" id="1433523"/>
    <lineage>
        <taxon>Archaea</taxon>
        <taxon>Methanobacteriati</taxon>
        <taxon>Methanobacteriota</taxon>
        <taxon>Stenosarchaea group</taxon>
        <taxon>Halobacteria</taxon>
        <taxon>Halobacteriales</taxon>
        <taxon>Haloferacaceae</taxon>
        <taxon>Halorubrum</taxon>
    </lineage>
</organism>
<accession>A0ABD6C1K1</accession>
<dbReference type="SUPFAM" id="SSF52777">
    <property type="entry name" value="CoA-dependent acyltransferases"/>
    <property type="match status" value="1"/>
</dbReference>
<evidence type="ECO:0000313" key="10">
    <source>
        <dbReference type="Proteomes" id="UP001597185"/>
    </source>
</evidence>
<dbReference type="PANTHER" id="PTHR43178">
    <property type="entry name" value="DIHYDROLIPOAMIDE ACETYLTRANSFERASE COMPONENT OF PYRUVATE DEHYDROGENASE COMPLEX"/>
    <property type="match status" value="1"/>
</dbReference>
<dbReference type="Gene3D" id="2.40.50.100">
    <property type="match status" value="1"/>
</dbReference>
<dbReference type="PROSITE" id="PS50968">
    <property type="entry name" value="BIOTINYL_LIPOYL"/>
    <property type="match status" value="1"/>
</dbReference>
<dbReference type="InterPro" id="IPR011053">
    <property type="entry name" value="Single_hybrid_motif"/>
</dbReference>
<dbReference type="AlphaFoldDB" id="A0ABD6C1K1"/>
<dbReference type="InterPro" id="IPR023213">
    <property type="entry name" value="CAT-like_dom_sf"/>
</dbReference>
<keyword evidence="5" id="KW-0012">Acyltransferase</keyword>
<dbReference type="Gene3D" id="3.30.559.10">
    <property type="entry name" value="Chloramphenicol acetyltransferase-like domain"/>
    <property type="match status" value="1"/>
</dbReference>
<dbReference type="SUPFAM" id="SSF51230">
    <property type="entry name" value="Single hybrid motif"/>
    <property type="match status" value="1"/>
</dbReference>
<feature type="compositionally biased region" description="Basic and acidic residues" evidence="6">
    <location>
        <begin position="160"/>
        <end position="180"/>
    </location>
</feature>
<keyword evidence="10" id="KW-1185">Reference proteome</keyword>
<dbReference type="FunFam" id="3.30.559.10:FF:000007">
    <property type="entry name" value="Dihydrolipoamide acetyltransferase component of pyruvate dehydrogenase complex"/>
    <property type="match status" value="1"/>
</dbReference>
<dbReference type="GO" id="GO:0016746">
    <property type="term" value="F:acyltransferase activity"/>
    <property type="evidence" value="ECO:0007669"/>
    <property type="project" value="UniProtKB-KW"/>
</dbReference>
<dbReference type="PROSITE" id="PS51826">
    <property type="entry name" value="PSBD"/>
    <property type="match status" value="1"/>
</dbReference>
<dbReference type="Pfam" id="PF00364">
    <property type="entry name" value="Biotin_lipoyl"/>
    <property type="match status" value="1"/>
</dbReference>
<sequence>MSVKEFTLPDVGEGVTEGELVSWLVAPGDRVEEDQPVAEVETDKALVEVPSRYDGVVEELFVDEGEVVPVGDVIISFRVDEEGAPEDGRESADASSEGGGSESGSESDSEGESDSDTGDEPAPGVAAGRTFAPPSARRIARELGVEIGAVDGSGPGGRVSEADVRAHAEEDGTSDDRVDIGDPDDAPTPRSAPGDTDDRKTAVTKRSETGAETGGSTPERAGRDTTLATPATRKVARELGVDIDDVPTDQTRDGEAFVTEAAVQTYADALELKGVAGDAEASAEAKPASPRSVDLDATDSATASAAELAGASSDATASEPETVAAGSETVGDSEETDGNDEKTIPYRGVRRTIGKQMERSKYTAPHVTHHDTVAVDRLVEAREQLKPTAEERGVRLTYMPFVMKAIVAGLREYPVLNSELREEDEEIVLKDEYNLGVAVATDAGLMVPVVEDVDEKGLFELADEVSDLAARARDRTLKPGEMKGGTFSITNFGAIGGEYATPIINYPETAILGLGAIEERPVVRDGGGSDRDDKGGGSEVVAAPTLPLSLSIDHRVVDGAVAAEFANTVMEHLEQPLLLLNEQW</sequence>
<feature type="region of interest" description="Disordered" evidence="6">
    <location>
        <begin position="276"/>
        <end position="346"/>
    </location>
</feature>
<evidence type="ECO:0000259" key="8">
    <source>
        <dbReference type="PROSITE" id="PS51826"/>
    </source>
</evidence>
<comment type="similarity">
    <text evidence="2">Belongs to the 2-oxoacid dehydrogenase family.</text>
</comment>
<feature type="compositionally biased region" description="Basic and acidic residues" evidence="6">
    <location>
        <begin position="78"/>
        <end position="92"/>
    </location>
</feature>
<dbReference type="CDD" id="cd06849">
    <property type="entry name" value="lipoyl_domain"/>
    <property type="match status" value="1"/>
</dbReference>
<dbReference type="InterPro" id="IPR036625">
    <property type="entry name" value="E3-bd_dom_sf"/>
</dbReference>
<comment type="cofactor">
    <cofactor evidence="1">
        <name>(R)-lipoate</name>
        <dbReference type="ChEBI" id="CHEBI:83088"/>
    </cofactor>
</comment>
<dbReference type="InterPro" id="IPR001078">
    <property type="entry name" value="2-oxoacid_DH_actylTfrase"/>
</dbReference>
<feature type="compositionally biased region" description="Acidic residues" evidence="6">
    <location>
        <begin position="105"/>
        <end position="119"/>
    </location>
</feature>
<dbReference type="EMBL" id="JBHUDB010000004">
    <property type="protein sequence ID" value="MFD1570737.1"/>
    <property type="molecule type" value="Genomic_DNA"/>
</dbReference>
<evidence type="ECO:0000256" key="2">
    <source>
        <dbReference type="ARBA" id="ARBA00007317"/>
    </source>
</evidence>
<dbReference type="PANTHER" id="PTHR43178:SF5">
    <property type="entry name" value="LIPOAMIDE ACYLTRANSFERASE COMPONENT OF BRANCHED-CHAIN ALPHA-KETO ACID DEHYDROGENASE COMPLEX, MITOCHONDRIAL"/>
    <property type="match status" value="1"/>
</dbReference>
<dbReference type="Pfam" id="PF02817">
    <property type="entry name" value="E3_binding"/>
    <property type="match status" value="2"/>
</dbReference>
<feature type="compositionally biased region" description="Basic and acidic residues" evidence="6">
    <location>
        <begin position="196"/>
        <end position="209"/>
    </location>
</feature>
<gene>
    <name evidence="9" type="ORF">ACFR9T_09065</name>
</gene>
<reference evidence="9 10" key="1">
    <citation type="journal article" date="2019" name="Int. J. Syst. Evol. Microbiol.">
        <title>The Global Catalogue of Microorganisms (GCM) 10K type strain sequencing project: providing services to taxonomists for standard genome sequencing and annotation.</title>
        <authorList>
            <consortium name="The Broad Institute Genomics Platform"/>
            <consortium name="The Broad Institute Genome Sequencing Center for Infectious Disease"/>
            <person name="Wu L."/>
            <person name="Ma J."/>
        </authorList>
    </citation>
    <scope>NUCLEOTIDE SEQUENCE [LARGE SCALE GENOMIC DNA]</scope>
    <source>
        <strain evidence="9 10">CGMCC 1.12689</strain>
    </source>
</reference>
<keyword evidence="3" id="KW-0808">Transferase</keyword>
<keyword evidence="4" id="KW-0450">Lipoyl</keyword>
<proteinExistence type="inferred from homology"/>
<evidence type="ECO:0000259" key="7">
    <source>
        <dbReference type="PROSITE" id="PS50968"/>
    </source>
</evidence>
<dbReference type="InterPro" id="IPR000089">
    <property type="entry name" value="Biotin_lipoyl"/>
</dbReference>
<feature type="compositionally biased region" description="Low complexity" evidence="6">
    <location>
        <begin position="298"/>
        <end position="317"/>
    </location>
</feature>
<dbReference type="RefSeq" id="WP_256416978.1">
    <property type="nucleotide sequence ID" value="NZ_JANHDL010000001.1"/>
</dbReference>
<dbReference type="Proteomes" id="UP001597185">
    <property type="component" value="Unassembled WGS sequence"/>
</dbReference>
<evidence type="ECO:0000256" key="5">
    <source>
        <dbReference type="ARBA" id="ARBA00023315"/>
    </source>
</evidence>
<dbReference type="Pfam" id="PF00198">
    <property type="entry name" value="2-oxoacid_dh"/>
    <property type="match status" value="1"/>
</dbReference>
<evidence type="ECO:0000256" key="3">
    <source>
        <dbReference type="ARBA" id="ARBA00022679"/>
    </source>
</evidence>
<comment type="caution">
    <text evidence="9">The sequence shown here is derived from an EMBL/GenBank/DDBJ whole genome shotgun (WGS) entry which is preliminary data.</text>
</comment>
<dbReference type="InterPro" id="IPR050743">
    <property type="entry name" value="2-oxoacid_DH_E2_comp"/>
</dbReference>
<evidence type="ECO:0000313" key="9">
    <source>
        <dbReference type="EMBL" id="MFD1570737.1"/>
    </source>
</evidence>
<dbReference type="SUPFAM" id="SSF47005">
    <property type="entry name" value="Peripheral subunit-binding domain of 2-oxo acid dehydrogenase complex"/>
    <property type="match status" value="1"/>
</dbReference>
<feature type="region of interest" description="Disordered" evidence="6">
    <location>
        <begin position="78"/>
        <end position="253"/>
    </location>
</feature>
<feature type="domain" description="Peripheral subunit-binding (PSBD)" evidence="8">
    <location>
        <begin position="131"/>
        <end position="168"/>
    </location>
</feature>
<protein>
    <submittedName>
        <fullName evidence="9">2-oxo acid dehydrogenase subunit E2</fullName>
    </submittedName>
</protein>
<feature type="domain" description="Lipoyl-binding" evidence="7">
    <location>
        <begin position="3"/>
        <end position="78"/>
    </location>
</feature>
<name>A0ABD6C1K1_9EURY</name>
<evidence type="ECO:0000256" key="4">
    <source>
        <dbReference type="ARBA" id="ARBA00022823"/>
    </source>
</evidence>
<dbReference type="InterPro" id="IPR004167">
    <property type="entry name" value="PSBD"/>
</dbReference>
<feature type="compositionally biased region" description="Low complexity" evidence="6">
    <location>
        <begin position="279"/>
        <end position="290"/>
    </location>
</feature>
<evidence type="ECO:0000256" key="1">
    <source>
        <dbReference type="ARBA" id="ARBA00001938"/>
    </source>
</evidence>
<dbReference type="Gene3D" id="4.10.320.10">
    <property type="entry name" value="E3-binding domain"/>
    <property type="match status" value="2"/>
</dbReference>
<evidence type="ECO:0000256" key="6">
    <source>
        <dbReference type="SAM" id="MobiDB-lite"/>
    </source>
</evidence>